<protein>
    <submittedName>
        <fullName evidence="1">Uncharacterized protein</fullName>
    </submittedName>
</protein>
<organism evidence="1 2">
    <name type="scientific">Brassica oleracea var. oleracea</name>
    <dbReference type="NCBI Taxonomy" id="109376"/>
    <lineage>
        <taxon>Eukaryota</taxon>
        <taxon>Viridiplantae</taxon>
        <taxon>Streptophyta</taxon>
        <taxon>Embryophyta</taxon>
        <taxon>Tracheophyta</taxon>
        <taxon>Spermatophyta</taxon>
        <taxon>Magnoliopsida</taxon>
        <taxon>eudicotyledons</taxon>
        <taxon>Gunneridae</taxon>
        <taxon>Pentapetalae</taxon>
        <taxon>rosids</taxon>
        <taxon>malvids</taxon>
        <taxon>Brassicales</taxon>
        <taxon>Brassicaceae</taxon>
        <taxon>Brassiceae</taxon>
        <taxon>Brassica</taxon>
    </lineage>
</organism>
<reference evidence="1" key="1">
    <citation type="journal article" date="2014" name="Genome Biol.">
        <title>Transcriptome and methylome profiling reveals relics of genome dominance in the mesopolyploid Brassica oleracea.</title>
        <authorList>
            <person name="Parkin I.A."/>
            <person name="Koh C."/>
            <person name="Tang H."/>
            <person name="Robinson S.J."/>
            <person name="Kagale S."/>
            <person name="Clarke W.E."/>
            <person name="Town C.D."/>
            <person name="Nixon J."/>
            <person name="Krishnakumar V."/>
            <person name="Bidwell S.L."/>
            <person name="Denoeud F."/>
            <person name="Belcram H."/>
            <person name="Links M.G."/>
            <person name="Just J."/>
            <person name="Clarke C."/>
            <person name="Bender T."/>
            <person name="Huebert T."/>
            <person name="Mason A.S."/>
            <person name="Pires J.C."/>
            <person name="Barker G."/>
            <person name="Moore J."/>
            <person name="Walley P.G."/>
            <person name="Manoli S."/>
            <person name="Batley J."/>
            <person name="Edwards D."/>
            <person name="Nelson M.N."/>
            <person name="Wang X."/>
            <person name="Paterson A.H."/>
            <person name="King G."/>
            <person name="Bancroft I."/>
            <person name="Chalhoub B."/>
            <person name="Sharpe A.G."/>
        </authorList>
    </citation>
    <scope>NUCLEOTIDE SEQUENCE [LARGE SCALE GENOMIC DNA]</scope>
    <source>
        <strain evidence="1">cv. TO1000</strain>
    </source>
</reference>
<dbReference type="AlphaFoldDB" id="A0A0D2ZZ90"/>
<dbReference type="EnsemblPlants" id="Bo11880s010.1">
    <property type="protein sequence ID" value="Bo11880s010.1"/>
    <property type="gene ID" value="Bo11880s010"/>
</dbReference>
<accession>A0A0D2ZZ90</accession>
<reference evidence="1" key="2">
    <citation type="submission" date="2015-06" db="UniProtKB">
        <authorList>
            <consortium name="EnsemblPlants"/>
        </authorList>
    </citation>
    <scope>IDENTIFICATION</scope>
</reference>
<evidence type="ECO:0000313" key="2">
    <source>
        <dbReference type="Proteomes" id="UP000032141"/>
    </source>
</evidence>
<dbReference type="HOGENOM" id="CLU_2925840_0_0_1"/>
<evidence type="ECO:0000313" key="1">
    <source>
        <dbReference type="EnsemblPlants" id="Bo11880s010.1"/>
    </source>
</evidence>
<proteinExistence type="predicted"/>
<dbReference type="Gramene" id="Bo11880s010.1">
    <property type="protein sequence ID" value="Bo11880s010.1"/>
    <property type="gene ID" value="Bo11880s010"/>
</dbReference>
<sequence>MHLISSRTSLIPETATKLITLMEFSATTPLVPSPSYNSQVAASLEFSSQTVASSICVISVT</sequence>
<dbReference type="Proteomes" id="UP000032141">
    <property type="component" value="Unassembled WGS sequence"/>
</dbReference>
<name>A0A0D2ZZ90_BRAOL</name>
<keyword evidence="2" id="KW-1185">Reference proteome</keyword>